<gene>
    <name evidence="7" type="primary">SSS_87g</name>
    <name evidence="6" type="synonym">MED20</name>
    <name evidence="7" type="ORF">SSS_87</name>
</gene>
<evidence type="ECO:0000256" key="4">
    <source>
        <dbReference type="ARBA" id="ARBA00023242"/>
    </source>
</evidence>
<accession>A0A834RBH4</accession>
<evidence type="ECO:0000256" key="6">
    <source>
        <dbReference type="RuleBase" id="RU364152"/>
    </source>
</evidence>
<keyword evidence="4 6" id="KW-0539">Nucleus</keyword>
<evidence type="ECO:0000313" key="7">
    <source>
        <dbReference type="EMBL" id="KAF7492592.1"/>
    </source>
</evidence>
<comment type="subcellular location">
    <subcellularLocation>
        <location evidence="1 6">Nucleus</location>
    </subcellularLocation>
</comment>
<dbReference type="OrthoDB" id="1854899at2759"/>
<evidence type="ECO:0000256" key="1">
    <source>
        <dbReference type="ARBA" id="ARBA00004123"/>
    </source>
</evidence>
<keyword evidence="6" id="KW-0010">Activator</keyword>
<dbReference type="PANTHER" id="PTHR12465">
    <property type="entry name" value="UBIQUITIN SPECIFIC PROTEASE HOMOLOG 49"/>
    <property type="match status" value="1"/>
</dbReference>
<name>A0A834RBH4_SARSC</name>
<evidence type="ECO:0000256" key="3">
    <source>
        <dbReference type="ARBA" id="ARBA00019690"/>
    </source>
</evidence>
<dbReference type="Proteomes" id="UP000070412">
    <property type="component" value="Unassembled WGS sequence"/>
</dbReference>
<keyword evidence="6" id="KW-0804">Transcription</keyword>
<evidence type="ECO:0000313" key="8">
    <source>
        <dbReference type="EnsemblMetazoa" id="KAF7492592.1"/>
    </source>
</evidence>
<dbReference type="GO" id="GO:0016592">
    <property type="term" value="C:mediator complex"/>
    <property type="evidence" value="ECO:0007669"/>
    <property type="project" value="InterPro"/>
</dbReference>
<dbReference type="PANTHER" id="PTHR12465:SF0">
    <property type="entry name" value="MEDIATOR OF RNA POLYMERASE II TRANSCRIPTION SUBUNIT 20"/>
    <property type="match status" value="1"/>
</dbReference>
<proteinExistence type="inferred from homology"/>
<reference evidence="8" key="3">
    <citation type="submission" date="2022-06" db="UniProtKB">
        <authorList>
            <consortium name="EnsemblMetazoa"/>
        </authorList>
    </citation>
    <scope>IDENTIFICATION</scope>
</reference>
<comment type="subunit">
    <text evidence="6">Component of the Mediator complex.</text>
</comment>
<evidence type="ECO:0000256" key="2">
    <source>
        <dbReference type="ARBA" id="ARBA00010743"/>
    </source>
</evidence>
<dbReference type="EMBL" id="WVUK01000056">
    <property type="protein sequence ID" value="KAF7492592.1"/>
    <property type="molecule type" value="Genomic_DNA"/>
</dbReference>
<dbReference type="EnsemblMetazoa" id="SSS_87s_mrna">
    <property type="protein sequence ID" value="KAF7492592.1"/>
    <property type="gene ID" value="SSS_87"/>
</dbReference>
<dbReference type="AlphaFoldDB" id="A0A834RBH4"/>
<keyword evidence="6" id="KW-0805">Transcription regulation</keyword>
<organism evidence="7">
    <name type="scientific">Sarcoptes scabiei</name>
    <name type="common">Itch mite</name>
    <name type="synonym">Acarus scabiei</name>
    <dbReference type="NCBI Taxonomy" id="52283"/>
    <lineage>
        <taxon>Eukaryota</taxon>
        <taxon>Metazoa</taxon>
        <taxon>Ecdysozoa</taxon>
        <taxon>Arthropoda</taxon>
        <taxon>Chelicerata</taxon>
        <taxon>Arachnida</taxon>
        <taxon>Acari</taxon>
        <taxon>Acariformes</taxon>
        <taxon>Sarcoptiformes</taxon>
        <taxon>Astigmata</taxon>
        <taxon>Psoroptidia</taxon>
        <taxon>Sarcoptoidea</taxon>
        <taxon>Sarcoptidae</taxon>
        <taxon>Sarcoptinae</taxon>
        <taxon>Sarcoptes</taxon>
    </lineage>
</organism>
<comment type="similarity">
    <text evidence="2 6">Belongs to the Mediator complex subunit 20 family.</text>
</comment>
<evidence type="ECO:0000313" key="9">
    <source>
        <dbReference type="Proteomes" id="UP000070412"/>
    </source>
</evidence>
<sequence>MVVSSVHIISDVSSGPQMIETYQANLEALRAKKSGTFLIECDTYYSNPGIFQQQKTLNLLMSSEYPLTAFSLIKNGPTIVVDSSFEQIITTLSNFYSLKKLARMEVRGQKWILNDFVIKLGSCTLGANFRAIMLEIEYGPCSIPANCWDLIKELGRTFVGPIISKPHQHLLSKMNEIYCPVDTIHQYNDLFNQIKKQAPQVVNKN</sequence>
<dbReference type="Pfam" id="PF08612">
    <property type="entry name" value="Med20"/>
    <property type="match status" value="1"/>
</dbReference>
<protein>
    <recommendedName>
        <fullName evidence="3 6">Mediator of RNA polymerase II transcription subunit 20</fullName>
    </recommendedName>
    <alternativeName>
        <fullName evidence="5 6">Mediator complex subunit 20</fullName>
    </alternativeName>
</protein>
<dbReference type="GO" id="GO:0003713">
    <property type="term" value="F:transcription coactivator activity"/>
    <property type="evidence" value="ECO:0007669"/>
    <property type="project" value="TreeGrafter"/>
</dbReference>
<reference evidence="9" key="1">
    <citation type="journal article" date="2020" name="PLoS Negl. Trop. Dis.">
        <title>High-quality nuclear genome for Sarcoptes scabiei-A critical resource for a neglected parasite.</title>
        <authorList>
            <person name="Korhonen P.K."/>
            <person name="Gasser R.B."/>
            <person name="Ma G."/>
            <person name="Wang T."/>
            <person name="Stroehlein A.J."/>
            <person name="Young N.D."/>
            <person name="Ang C.S."/>
            <person name="Fernando D.D."/>
            <person name="Lu H.C."/>
            <person name="Taylor S."/>
            <person name="Reynolds S.L."/>
            <person name="Mofiz E."/>
            <person name="Najaraj S.H."/>
            <person name="Gowda H."/>
            <person name="Madugundu A."/>
            <person name="Renuse S."/>
            <person name="Holt D."/>
            <person name="Pandey A."/>
            <person name="Papenfuss A.T."/>
            <person name="Fischer K."/>
        </authorList>
    </citation>
    <scope>NUCLEOTIDE SEQUENCE [LARGE SCALE GENOMIC DNA]</scope>
</reference>
<reference evidence="7" key="2">
    <citation type="submission" date="2020-01" db="EMBL/GenBank/DDBJ databases">
        <authorList>
            <person name="Korhonen P.K.K."/>
            <person name="Guangxu M.G."/>
            <person name="Wang T.W."/>
            <person name="Stroehlein A.J.S."/>
            <person name="Young N.D."/>
            <person name="Ang C.-S.A."/>
            <person name="Fernando D.W.F."/>
            <person name="Lu H.L."/>
            <person name="Taylor S.T."/>
            <person name="Ehtesham M.E.M."/>
            <person name="Najaraj S.H.N."/>
            <person name="Harsha G.H.G."/>
            <person name="Madugundu A.M."/>
            <person name="Renuse S.R."/>
            <person name="Holt D.H."/>
            <person name="Pandey A.P."/>
            <person name="Papenfuss A.P."/>
            <person name="Gasser R.B.G."/>
            <person name="Fischer K.F."/>
        </authorList>
    </citation>
    <scope>NUCLEOTIDE SEQUENCE</scope>
    <source>
        <strain evidence="7">SSS_KF_BRIS2020</strain>
    </source>
</reference>
<dbReference type="GO" id="GO:0006357">
    <property type="term" value="P:regulation of transcription by RNA polymerase II"/>
    <property type="evidence" value="ECO:0007669"/>
    <property type="project" value="InterPro"/>
</dbReference>
<dbReference type="OMA" id="NDIYEPM"/>
<evidence type="ECO:0000256" key="5">
    <source>
        <dbReference type="ARBA" id="ARBA00031954"/>
    </source>
</evidence>
<keyword evidence="9" id="KW-1185">Reference proteome</keyword>
<comment type="function">
    <text evidence="6">Component of the Mediator complex, a coactivator involved in the regulated transcription of nearly all RNA polymerase II-dependent genes. Mediator functions as a bridge to convey information from gene-specific regulatory proteins to the basal RNA polymerase II transcription machinery. Mediator is recruited to promoters by direct interactions with regulatory proteins and serves as a scaffold for the assembly of a functional preinitiation complex with RNA polymerase II and the general transcription factors.</text>
</comment>
<dbReference type="InterPro" id="IPR013921">
    <property type="entry name" value="Mediator_Med20"/>
</dbReference>